<dbReference type="SUPFAM" id="SSF53474">
    <property type="entry name" value="alpha/beta-Hydrolases"/>
    <property type="match status" value="1"/>
</dbReference>
<dbReference type="Pfam" id="PF12697">
    <property type="entry name" value="Abhydrolase_6"/>
    <property type="match status" value="1"/>
</dbReference>
<sequence>MAAALALGGVAHLGLGHQLRQKRIEAQWCSKAYLDRSEVLRFSGSGKVFLRCHEVAAFRLPGDCGVRISGKRLVRTIARASAGASGAVANGSTDSKELAILWFKHDLRLDDHPGVAAASAFKQVLPVYVFDPNVCAGWSKELLESLFDAIADLRKELRLLGSNLVVLNGRTADVLTPLAQKIGATCIIAEEEVESSWKRTVDSVLESLEESEPSSSTTGLAFEQWCASLYETRDMESIPDSYKDYLRLGLRTLAPLPPATSLPQMPKDVDAGALPEYGDFVASVDAIRGENQWWETLRAAQEQPGESLLPQAASPASAPSSAQYSPFKGVLKWRDEYILESPDASLLKKQGYYDAEEEVVGEYFIKGGATGASNVLDGYLRFLEPTNRDDYKAVYEHIWEMEKKPGASFRKLFGSALALGTISRRRVMFEALQYEKDRNGGRLSPFGYSTFTVGAAVGDVKAMEWFDILQKKSEMQASQKGFNVGAWRWRGYHIQYASMGNEGPAVLLVHGFGAFWDHFRDNLRGLAEKGYRVFALTLIGFGRSEKPNVTYTELLWAELVRDFIVEVVQEPVVLAGNSIGGFTTTIVSGLWPSLVSSLVLLNTAGKVIPDYKGLTYKKPRESSPIANPVSKLLLFYLQTSSDKLLTRCYPKQPSRVDKWLLNEVKRGSFDPGNTKVLESIFLLRAPLPLNFFLDRYDGNVLAIQGKHDPLQKNARRPEMLQALCTNVSVKYLDAGHCPHDEFPDEVNTFIDEFVKRGPESSKRDRSISPDMANATDDDPATAAEIVEEEIKLITEDLKS</sequence>
<dbReference type="InterPro" id="IPR014729">
    <property type="entry name" value="Rossmann-like_a/b/a_fold"/>
</dbReference>
<evidence type="ECO:0000259" key="2">
    <source>
        <dbReference type="PROSITE" id="PS51645"/>
    </source>
</evidence>
<dbReference type="InterPro" id="IPR029058">
    <property type="entry name" value="AB_hydrolase_fold"/>
</dbReference>
<dbReference type="SUPFAM" id="SSF52425">
    <property type="entry name" value="Cryptochrome/photolyase, N-terminal domain"/>
    <property type="match status" value="1"/>
</dbReference>
<feature type="region of interest" description="Disordered" evidence="1">
    <location>
        <begin position="304"/>
        <end position="323"/>
    </location>
</feature>
<keyword evidence="4" id="KW-1185">Reference proteome</keyword>
<feature type="region of interest" description="Disordered" evidence="1">
    <location>
        <begin position="757"/>
        <end position="781"/>
    </location>
</feature>
<dbReference type="Proteomes" id="UP000822688">
    <property type="component" value="Chromosome 1"/>
</dbReference>
<protein>
    <recommendedName>
        <fullName evidence="2">Photolyase/cryptochrome alpha/beta domain-containing protein</fullName>
    </recommendedName>
</protein>
<dbReference type="PRINTS" id="PR00111">
    <property type="entry name" value="ABHYDROLASE"/>
</dbReference>
<dbReference type="EMBL" id="CM026421">
    <property type="protein sequence ID" value="KAG0589888.1"/>
    <property type="molecule type" value="Genomic_DNA"/>
</dbReference>
<dbReference type="InterPro" id="IPR000073">
    <property type="entry name" value="AB_hydrolase_1"/>
</dbReference>
<reference evidence="3" key="1">
    <citation type="submission" date="2020-06" db="EMBL/GenBank/DDBJ databases">
        <title>WGS assembly of Ceratodon purpureus strain R40.</title>
        <authorList>
            <person name="Carey S.B."/>
            <person name="Jenkins J."/>
            <person name="Shu S."/>
            <person name="Lovell J.T."/>
            <person name="Sreedasyam A."/>
            <person name="Maumus F."/>
            <person name="Tiley G.P."/>
            <person name="Fernandez-Pozo N."/>
            <person name="Barry K."/>
            <person name="Chen C."/>
            <person name="Wang M."/>
            <person name="Lipzen A."/>
            <person name="Daum C."/>
            <person name="Saski C.A."/>
            <person name="Payton A.C."/>
            <person name="Mcbreen J.C."/>
            <person name="Conrad R.E."/>
            <person name="Kollar L.M."/>
            <person name="Olsson S."/>
            <person name="Huttunen S."/>
            <person name="Landis J.B."/>
            <person name="Wickett N.J."/>
            <person name="Johnson M.G."/>
            <person name="Rensing S.A."/>
            <person name="Grimwood J."/>
            <person name="Schmutz J."/>
            <person name="Mcdaniel S.F."/>
        </authorList>
    </citation>
    <scope>NUCLEOTIDE SEQUENCE</scope>
    <source>
        <strain evidence="3">R40</strain>
    </source>
</reference>
<gene>
    <name evidence="3" type="ORF">KC19_1G056200</name>
</gene>
<dbReference type="Pfam" id="PF00875">
    <property type="entry name" value="DNA_photolyase"/>
    <property type="match status" value="1"/>
</dbReference>
<dbReference type="GO" id="GO:0003824">
    <property type="term" value="F:catalytic activity"/>
    <property type="evidence" value="ECO:0007669"/>
    <property type="project" value="InterPro"/>
</dbReference>
<accession>A0A8T0J4Q4</accession>
<dbReference type="PANTHER" id="PTHR47832:SF1">
    <property type="entry name" value="DNA PHOTOLYASE"/>
    <property type="match status" value="1"/>
</dbReference>
<dbReference type="Gene3D" id="3.40.50.1820">
    <property type="entry name" value="alpha/beta hydrolase"/>
    <property type="match status" value="1"/>
</dbReference>
<dbReference type="PRINTS" id="PR00412">
    <property type="entry name" value="EPOXHYDRLASE"/>
</dbReference>
<organism evidence="3 4">
    <name type="scientific">Ceratodon purpureus</name>
    <name type="common">Fire moss</name>
    <name type="synonym">Dicranum purpureum</name>
    <dbReference type="NCBI Taxonomy" id="3225"/>
    <lineage>
        <taxon>Eukaryota</taxon>
        <taxon>Viridiplantae</taxon>
        <taxon>Streptophyta</taxon>
        <taxon>Embryophyta</taxon>
        <taxon>Bryophyta</taxon>
        <taxon>Bryophytina</taxon>
        <taxon>Bryopsida</taxon>
        <taxon>Dicranidae</taxon>
        <taxon>Pseudoditrichales</taxon>
        <taxon>Ditrichaceae</taxon>
        <taxon>Ceratodon</taxon>
    </lineage>
</organism>
<feature type="compositionally biased region" description="Basic and acidic residues" evidence="1">
    <location>
        <begin position="757"/>
        <end position="767"/>
    </location>
</feature>
<evidence type="ECO:0000256" key="1">
    <source>
        <dbReference type="SAM" id="MobiDB-lite"/>
    </source>
</evidence>
<evidence type="ECO:0000313" key="3">
    <source>
        <dbReference type="EMBL" id="KAG0589888.1"/>
    </source>
</evidence>
<feature type="compositionally biased region" description="Low complexity" evidence="1">
    <location>
        <begin position="310"/>
        <end position="323"/>
    </location>
</feature>
<dbReference type="PROSITE" id="PS51645">
    <property type="entry name" value="PHR_CRY_ALPHA_BETA"/>
    <property type="match status" value="1"/>
</dbReference>
<dbReference type="InterPro" id="IPR036155">
    <property type="entry name" value="Crypto/Photolyase_N_sf"/>
</dbReference>
<dbReference type="InterPro" id="IPR006050">
    <property type="entry name" value="DNA_photolyase_N"/>
</dbReference>
<dbReference type="Gene3D" id="3.40.50.620">
    <property type="entry name" value="HUPs"/>
    <property type="match status" value="1"/>
</dbReference>
<proteinExistence type="predicted"/>
<evidence type="ECO:0000313" key="4">
    <source>
        <dbReference type="Proteomes" id="UP000822688"/>
    </source>
</evidence>
<dbReference type="InterPro" id="IPR000639">
    <property type="entry name" value="Epox_hydrolase-like"/>
</dbReference>
<feature type="domain" description="Photolyase/cryptochrome alpha/beta" evidence="2">
    <location>
        <begin position="97"/>
        <end position="230"/>
    </location>
</feature>
<comment type="caution">
    <text evidence="3">The sequence shown here is derived from an EMBL/GenBank/DDBJ whole genome shotgun (WGS) entry which is preliminary data.</text>
</comment>
<dbReference type="AlphaFoldDB" id="A0A8T0J4Q4"/>
<name>A0A8T0J4Q4_CERPU</name>
<dbReference type="PANTHER" id="PTHR47832">
    <property type="entry name" value="DNA PHOTOLYASE"/>
    <property type="match status" value="1"/>
</dbReference>